<dbReference type="Proteomes" id="UP000245068">
    <property type="component" value="Unassembled WGS sequence"/>
</dbReference>
<name>A0A2T8WMK1_SALET</name>
<dbReference type="Proteomes" id="UP000245551">
    <property type="component" value="Unassembled WGS sequence"/>
</dbReference>
<evidence type="ECO:0000313" key="5">
    <source>
        <dbReference type="Proteomes" id="UP000245551"/>
    </source>
</evidence>
<reference evidence="4 5" key="1">
    <citation type="submission" date="2018-04" db="EMBL/GenBank/DDBJ databases">
        <title>Serotype diversity and antimicrobial resistance among Salmonella enterica isolated from patients at an equine referral hospital.</title>
        <authorList>
            <person name="Leon I.M."/>
            <person name="Lawhon S.D."/>
            <person name="Norman K.N."/>
            <person name="Threadgill D.S."/>
            <person name="Ohta N."/>
            <person name="Vinasco J."/>
            <person name="Scott H.M."/>
        </authorList>
    </citation>
    <scope>NUCLEOTIDE SEQUENCE [LARGE SCALE GENOMIC DNA]</scope>
    <source>
        <strain evidence="3 4">159</strain>
        <strain evidence="2 5">230</strain>
    </source>
</reference>
<dbReference type="EMBL" id="QDLV01000080">
    <property type="protein sequence ID" value="PVJ39668.1"/>
    <property type="molecule type" value="Genomic_DNA"/>
</dbReference>
<gene>
    <name evidence="3" type="ORF">C4784_28680</name>
    <name evidence="2" type="ORF">C4855_27490</name>
</gene>
<dbReference type="InterPro" id="IPR035093">
    <property type="entry name" value="RelE/ParE_toxin_dom_sf"/>
</dbReference>
<keyword evidence="1" id="KW-1277">Toxin-antitoxin system</keyword>
<proteinExistence type="predicted"/>
<dbReference type="InterPro" id="IPR052747">
    <property type="entry name" value="TA_system_RelE_toxin"/>
</dbReference>
<evidence type="ECO:0000256" key="1">
    <source>
        <dbReference type="ARBA" id="ARBA00022649"/>
    </source>
</evidence>
<organism evidence="2 5">
    <name type="scientific">Salmonella enterica subsp. enterica serovar Gaminara</name>
    <dbReference type="NCBI Taxonomy" id="913070"/>
    <lineage>
        <taxon>Bacteria</taxon>
        <taxon>Pseudomonadati</taxon>
        <taxon>Pseudomonadota</taxon>
        <taxon>Gammaproteobacteria</taxon>
        <taxon>Enterobacterales</taxon>
        <taxon>Enterobacteriaceae</taxon>
        <taxon>Salmonella</taxon>
    </lineage>
</organism>
<dbReference type="PANTHER" id="PTHR38813:SF1">
    <property type="entry name" value="TOXIN RELE1-RELATED"/>
    <property type="match status" value="1"/>
</dbReference>
<evidence type="ECO:0000313" key="2">
    <source>
        <dbReference type="EMBL" id="PVJ39668.1"/>
    </source>
</evidence>
<dbReference type="InterPro" id="IPR007712">
    <property type="entry name" value="RelE/ParE_toxin"/>
</dbReference>
<dbReference type="Gene3D" id="3.30.2310.20">
    <property type="entry name" value="RelE-like"/>
    <property type="match status" value="1"/>
</dbReference>
<evidence type="ECO:0000313" key="3">
    <source>
        <dbReference type="EMBL" id="PVM62239.1"/>
    </source>
</evidence>
<evidence type="ECO:0000313" key="4">
    <source>
        <dbReference type="Proteomes" id="UP000245068"/>
    </source>
</evidence>
<dbReference type="RefSeq" id="WP_070799696.1">
    <property type="nucleotide sequence ID" value="NZ_QDLV01000080.1"/>
</dbReference>
<sequence length="86" mass="10201">MVKVIWSKTAQRQIQRIDIRYQKSIKDKAEELKGFPLVALDFKKLSGSENRFRLRVGAYRVIFDVEDGEPRILEIKEVKRRSTNTY</sequence>
<dbReference type="Pfam" id="PF05016">
    <property type="entry name" value="ParE_toxin"/>
    <property type="match status" value="1"/>
</dbReference>
<protein>
    <submittedName>
        <fullName evidence="2">Type II toxin-antitoxin system RelE/ParE family toxin</fullName>
    </submittedName>
</protein>
<comment type="caution">
    <text evidence="2">The sequence shown here is derived from an EMBL/GenBank/DDBJ whole genome shotgun (WGS) entry which is preliminary data.</text>
</comment>
<dbReference type="AlphaFoldDB" id="A0A2T8WMK1"/>
<dbReference type="EMBL" id="QDOO01000104">
    <property type="protein sequence ID" value="PVM62239.1"/>
    <property type="molecule type" value="Genomic_DNA"/>
</dbReference>
<accession>A0A2T8WMK1</accession>
<dbReference type="SUPFAM" id="SSF143011">
    <property type="entry name" value="RelE-like"/>
    <property type="match status" value="1"/>
</dbReference>
<dbReference type="PANTHER" id="PTHR38813">
    <property type="match status" value="1"/>
</dbReference>